<dbReference type="AlphaFoldDB" id="A0A951PHE3"/>
<dbReference type="EMBL" id="JAHHIF010000003">
    <property type="protein sequence ID" value="MBW4543472.1"/>
    <property type="molecule type" value="Genomic_DNA"/>
</dbReference>
<name>A0A951PHE3_9CYAN</name>
<organism evidence="1 2">
    <name type="scientific">Symplocastrum torsivum CPER-KK1</name>
    <dbReference type="NCBI Taxonomy" id="450513"/>
    <lineage>
        <taxon>Bacteria</taxon>
        <taxon>Bacillati</taxon>
        <taxon>Cyanobacteriota</taxon>
        <taxon>Cyanophyceae</taxon>
        <taxon>Oscillatoriophycideae</taxon>
        <taxon>Oscillatoriales</taxon>
        <taxon>Microcoleaceae</taxon>
        <taxon>Symplocastrum</taxon>
    </lineage>
</organism>
<dbReference type="Proteomes" id="UP000753908">
    <property type="component" value="Unassembled WGS sequence"/>
</dbReference>
<protein>
    <recommendedName>
        <fullName evidence="3">HigA protein (Antitoxin to HigB)</fullName>
    </recommendedName>
</protein>
<sequence>MNNVVPFQTVLEYVEALSTEEQDLLLELIYKRRVEQRRREIARNAAPTLEALKTGKAKCGTLADLRADLLSQE</sequence>
<accession>A0A951PHE3</accession>
<comment type="caution">
    <text evidence="1">The sequence shown here is derived from an EMBL/GenBank/DDBJ whole genome shotgun (WGS) entry which is preliminary data.</text>
</comment>
<evidence type="ECO:0000313" key="1">
    <source>
        <dbReference type="EMBL" id="MBW4543472.1"/>
    </source>
</evidence>
<proteinExistence type="predicted"/>
<evidence type="ECO:0008006" key="3">
    <source>
        <dbReference type="Google" id="ProtNLM"/>
    </source>
</evidence>
<reference evidence="1" key="2">
    <citation type="journal article" date="2022" name="Microbiol. Resour. Announc.">
        <title>Metagenome Sequencing to Explore Phylogenomics of Terrestrial Cyanobacteria.</title>
        <authorList>
            <person name="Ward R.D."/>
            <person name="Stajich J.E."/>
            <person name="Johansen J.R."/>
            <person name="Huntemann M."/>
            <person name="Clum A."/>
            <person name="Foster B."/>
            <person name="Foster B."/>
            <person name="Roux S."/>
            <person name="Palaniappan K."/>
            <person name="Varghese N."/>
            <person name="Mukherjee S."/>
            <person name="Reddy T.B.K."/>
            <person name="Daum C."/>
            <person name="Copeland A."/>
            <person name="Chen I.A."/>
            <person name="Ivanova N.N."/>
            <person name="Kyrpides N.C."/>
            <person name="Shapiro N."/>
            <person name="Eloe-Fadrosh E.A."/>
            <person name="Pietrasiak N."/>
        </authorList>
    </citation>
    <scope>NUCLEOTIDE SEQUENCE</scope>
    <source>
        <strain evidence="1">CPER-KK1</strain>
    </source>
</reference>
<gene>
    <name evidence="1" type="ORF">KME25_03335</name>
</gene>
<reference evidence="1" key="1">
    <citation type="submission" date="2021-05" db="EMBL/GenBank/DDBJ databases">
        <authorList>
            <person name="Pietrasiak N."/>
            <person name="Ward R."/>
            <person name="Stajich J.E."/>
            <person name="Kurbessoian T."/>
        </authorList>
    </citation>
    <scope>NUCLEOTIDE SEQUENCE</scope>
    <source>
        <strain evidence="1">CPER-KK1</strain>
    </source>
</reference>
<evidence type="ECO:0000313" key="2">
    <source>
        <dbReference type="Proteomes" id="UP000753908"/>
    </source>
</evidence>